<sequence length="98" mass="10411">MTAEQTSEVAPVSAESVEAALLGFLGERVSTDITPDQDLFGSGLVSSMFAMQLVVHLEETYDIAIIGPELKLDNFRTVQSMTALVLRLRQAAGPVSGA</sequence>
<dbReference type="PROSITE" id="PS50075">
    <property type="entry name" value="CARRIER"/>
    <property type="match status" value="1"/>
</dbReference>
<name>A0A7U3V0V8_9ACTN</name>
<accession>A0A7U3V0V8</accession>
<proteinExistence type="predicted"/>
<evidence type="ECO:0000313" key="3">
    <source>
        <dbReference type="Proteomes" id="UP000595703"/>
    </source>
</evidence>
<evidence type="ECO:0000259" key="1">
    <source>
        <dbReference type="PROSITE" id="PS50075"/>
    </source>
</evidence>
<dbReference type="RefSeq" id="WP_202238210.1">
    <property type="nucleotide sequence ID" value="NZ_AP018365.1"/>
</dbReference>
<reference evidence="2 3" key="4">
    <citation type="journal article" date="2020" name="Sci. Rep.">
        <title>beta-carboline chemical signals induce reveromycin production through a LuxR family regulator in Streptomyces sp. SN-593.</title>
        <authorList>
            <person name="Panthee S."/>
            <person name="Kito N."/>
            <person name="Hayashi T."/>
            <person name="Shimizu T."/>
            <person name="Ishikawa J."/>
            <person name="Hamamoto H."/>
            <person name="Osada H."/>
            <person name="Takahashi S."/>
        </authorList>
    </citation>
    <scope>NUCLEOTIDE SEQUENCE [LARGE SCALE GENOMIC DNA]</scope>
    <source>
        <strain evidence="2 3">SN-593</strain>
    </source>
</reference>
<dbReference type="InterPro" id="IPR036736">
    <property type="entry name" value="ACP-like_sf"/>
</dbReference>
<reference evidence="2 3" key="1">
    <citation type="journal article" date="2010" name="J. Bacteriol.">
        <title>Biochemical characterization of a novel indole prenyltransferase from Streptomyces sp. SN-593.</title>
        <authorList>
            <person name="Takahashi S."/>
            <person name="Takagi H."/>
            <person name="Toyoda A."/>
            <person name="Uramoto M."/>
            <person name="Nogawa T."/>
            <person name="Ueki M."/>
            <person name="Sakaki Y."/>
            <person name="Osada H."/>
        </authorList>
    </citation>
    <scope>NUCLEOTIDE SEQUENCE [LARGE SCALE GENOMIC DNA]</scope>
    <source>
        <strain evidence="2 3">SN-593</strain>
    </source>
</reference>
<dbReference type="Proteomes" id="UP000595703">
    <property type="component" value="Chromosome"/>
</dbReference>
<dbReference type="Gene3D" id="1.10.1200.10">
    <property type="entry name" value="ACP-like"/>
    <property type="match status" value="1"/>
</dbReference>
<organism evidence="2 3">
    <name type="scientific">Actinacidiphila reveromycinica</name>
    <dbReference type="NCBI Taxonomy" id="659352"/>
    <lineage>
        <taxon>Bacteria</taxon>
        <taxon>Bacillati</taxon>
        <taxon>Actinomycetota</taxon>
        <taxon>Actinomycetes</taxon>
        <taxon>Kitasatosporales</taxon>
        <taxon>Streptomycetaceae</taxon>
        <taxon>Actinacidiphila</taxon>
    </lineage>
</organism>
<dbReference type="KEGG" id="arev:RVR_10106"/>
<keyword evidence="3" id="KW-1185">Reference proteome</keyword>
<dbReference type="SUPFAM" id="SSF47336">
    <property type="entry name" value="ACP-like"/>
    <property type="match status" value="1"/>
</dbReference>
<reference evidence="2 3" key="3">
    <citation type="journal article" date="2011" name="Nat. Chem. Biol.">
        <title>Reveromycin A biosynthesis uses RevG and RevJ for stereospecific spiroacetal formation.</title>
        <authorList>
            <person name="Takahashi S."/>
            <person name="Toyoda A."/>
            <person name="Sekiyama Y."/>
            <person name="Takagi H."/>
            <person name="Nogawa T."/>
            <person name="Uramoto M."/>
            <person name="Suzuki R."/>
            <person name="Koshino H."/>
            <person name="Kumano T."/>
            <person name="Panthee S."/>
            <person name="Dairi T."/>
            <person name="Ishikawa J."/>
            <person name="Ikeda H."/>
            <person name="Sakaki Y."/>
            <person name="Osada H."/>
        </authorList>
    </citation>
    <scope>NUCLEOTIDE SEQUENCE [LARGE SCALE GENOMIC DNA]</scope>
    <source>
        <strain evidence="2 3">SN-593</strain>
    </source>
</reference>
<reference evidence="2 3" key="2">
    <citation type="journal article" date="2011" name="J. Antibiot.">
        <title>Furaquinocins I and J: novel polyketide isoprenoid hybrid compounds from Streptomyces reveromyceticus SN-593.</title>
        <authorList>
            <person name="Panthee S."/>
            <person name="Takahashi S."/>
            <person name="Takagi H."/>
            <person name="Nogawa T."/>
            <person name="Oowada E."/>
            <person name="Uramoto M."/>
            <person name="Osada H."/>
        </authorList>
    </citation>
    <scope>NUCLEOTIDE SEQUENCE [LARGE SCALE GENOMIC DNA]</scope>
    <source>
        <strain evidence="2 3">SN-593</strain>
    </source>
</reference>
<gene>
    <name evidence="2" type="ORF">RVR_10106</name>
</gene>
<dbReference type="Pfam" id="PF00550">
    <property type="entry name" value="PP-binding"/>
    <property type="match status" value="1"/>
</dbReference>
<dbReference type="InterPro" id="IPR009081">
    <property type="entry name" value="PP-bd_ACP"/>
</dbReference>
<protein>
    <recommendedName>
        <fullName evidence="1">Carrier domain-containing protein</fullName>
    </recommendedName>
</protein>
<dbReference type="EMBL" id="AP018365">
    <property type="protein sequence ID" value="BBB02262.1"/>
    <property type="molecule type" value="Genomic_DNA"/>
</dbReference>
<feature type="domain" description="Carrier" evidence="1">
    <location>
        <begin position="11"/>
        <end position="89"/>
    </location>
</feature>
<dbReference type="AlphaFoldDB" id="A0A7U3V0V8"/>
<evidence type="ECO:0000313" key="2">
    <source>
        <dbReference type="EMBL" id="BBB02262.1"/>
    </source>
</evidence>